<evidence type="ECO:0000313" key="5">
    <source>
        <dbReference type="Proteomes" id="UP001187471"/>
    </source>
</evidence>
<dbReference type="PANTHER" id="PTHR15140:SF37">
    <property type="entry name" value="UBIQUITIN-LIKE DOMAIN-CONTAINING PROTEIN"/>
    <property type="match status" value="1"/>
</dbReference>
<dbReference type="InterPro" id="IPR055414">
    <property type="entry name" value="LRR_R13L4/SHOC2-like"/>
</dbReference>
<dbReference type="Proteomes" id="UP001187471">
    <property type="component" value="Unassembled WGS sequence"/>
</dbReference>
<gene>
    <name evidence="4" type="ORF">RJ640_012312</name>
</gene>
<keyword evidence="1" id="KW-0677">Repeat</keyword>
<dbReference type="InterPro" id="IPR032675">
    <property type="entry name" value="LRR_dom_sf"/>
</dbReference>
<sequence length="339" mass="37741">MNAPYLKEIPSFMTELPNLQTLDLRKSPVVSLTNDFWKMQQLRHLFLSRCGEVLQGRGTVMSNLQTLSFVHVSVASFSPSRGTTLFPNVKKLAVYGGNLYGCNKLERLRTLKIVGNIYKAIQPKILPSCLTKLTLRNTRLRQDSVDTLGRLPNLLILKLFDDSLSTYDGILVFGKRSFLQLQVLHFVELGFSLSGWCVESGALQSLQNLLFRGCRHLSSIPDELKHVTTLRHVKTMWCSDTLAEDISRKLGKDVDFSISAWVGKQEYFEIVCVDPPLGRGRDSAGAGDGDGHSEASVRAMTTGAVRPARGRRRGSSAVKPVRGPRRRESSMWAMAGVTE</sequence>
<protein>
    <recommendedName>
        <fullName evidence="3">Disease resistance R13L4/SHOC-2-like LRR domain-containing protein</fullName>
    </recommendedName>
</protein>
<dbReference type="EMBL" id="JAVXUO010002653">
    <property type="protein sequence ID" value="KAK2970770.1"/>
    <property type="molecule type" value="Genomic_DNA"/>
</dbReference>
<keyword evidence="5" id="KW-1185">Reference proteome</keyword>
<evidence type="ECO:0000259" key="3">
    <source>
        <dbReference type="Pfam" id="PF23598"/>
    </source>
</evidence>
<name>A0AA88U518_9ASTE</name>
<proteinExistence type="predicted"/>
<evidence type="ECO:0000313" key="4">
    <source>
        <dbReference type="EMBL" id="KAK2970770.1"/>
    </source>
</evidence>
<comment type="caution">
    <text evidence="4">The sequence shown here is derived from an EMBL/GenBank/DDBJ whole genome shotgun (WGS) entry which is preliminary data.</text>
</comment>
<evidence type="ECO:0000256" key="2">
    <source>
        <dbReference type="SAM" id="MobiDB-lite"/>
    </source>
</evidence>
<dbReference type="Gene3D" id="3.80.10.10">
    <property type="entry name" value="Ribonuclease Inhibitor"/>
    <property type="match status" value="1"/>
</dbReference>
<evidence type="ECO:0000256" key="1">
    <source>
        <dbReference type="ARBA" id="ARBA00022737"/>
    </source>
</evidence>
<organism evidence="4 5">
    <name type="scientific">Escallonia rubra</name>
    <dbReference type="NCBI Taxonomy" id="112253"/>
    <lineage>
        <taxon>Eukaryota</taxon>
        <taxon>Viridiplantae</taxon>
        <taxon>Streptophyta</taxon>
        <taxon>Embryophyta</taxon>
        <taxon>Tracheophyta</taxon>
        <taxon>Spermatophyta</taxon>
        <taxon>Magnoliopsida</taxon>
        <taxon>eudicotyledons</taxon>
        <taxon>Gunneridae</taxon>
        <taxon>Pentapetalae</taxon>
        <taxon>asterids</taxon>
        <taxon>campanulids</taxon>
        <taxon>Escalloniales</taxon>
        <taxon>Escalloniaceae</taxon>
        <taxon>Escallonia</taxon>
    </lineage>
</organism>
<reference evidence="4" key="1">
    <citation type="submission" date="2022-12" db="EMBL/GenBank/DDBJ databases">
        <title>Draft genome assemblies for two species of Escallonia (Escalloniales).</title>
        <authorList>
            <person name="Chanderbali A."/>
            <person name="Dervinis C."/>
            <person name="Anghel I."/>
            <person name="Soltis D."/>
            <person name="Soltis P."/>
            <person name="Zapata F."/>
        </authorList>
    </citation>
    <scope>NUCLEOTIDE SEQUENCE</scope>
    <source>
        <strain evidence="4">UCBG92.1500</strain>
        <tissue evidence="4">Leaf</tissue>
    </source>
</reference>
<dbReference type="SUPFAM" id="SSF52058">
    <property type="entry name" value="L domain-like"/>
    <property type="match status" value="1"/>
</dbReference>
<dbReference type="AlphaFoldDB" id="A0AA88U518"/>
<dbReference type="PANTHER" id="PTHR15140">
    <property type="entry name" value="TUBULIN-SPECIFIC CHAPERONE E"/>
    <property type="match status" value="1"/>
</dbReference>
<dbReference type="Pfam" id="PF23598">
    <property type="entry name" value="LRR_14"/>
    <property type="match status" value="1"/>
</dbReference>
<feature type="region of interest" description="Disordered" evidence="2">
    <location>
        <begin position="281"/>
        <end position="339"/>
    </location>
</feature>
<feature type="domain" description="Disease resistance R13L4/SHOC-2-like LRR" evidence="3">
    <location>
        <begin position="107"/>
        <end position="246"/>
    </location>
</feature>
<accession>A0AA88U518</accession>